<feature type="transmembrane region" description="Helical" evidence="1">
    <location>
        <begin position="121"/>
        <end position="140"/>
    </location>
</feature>
<keyword evidence="1" id="KW-0812">Transmembrane</keyword>
<feature type="transmembrane region" description="Helical" evidence="1">
    <location>
        <begin position="6"/>
        <end position="26"/>
    </location>
</feature>
<feature type="transmembrane region" description="Helical" evidence="1">
    <location>
        <begin position="63"/>
        <end position="83"/>
    </location>
</feature>
<keyword evidence="3" id="KW-1185">Reference proteome</keyword>
<dbReference type="Proteomes" id="UP001431019">
    <property type="component" value="Unassembled WGS sequence"/>
</dbReference>
<keyword evidence="1" id="KW-1133">Transmembrane helix</keyword>
<sequence>MTFDVATFTSLWLVTFLCCALLTTALSRTFAQVVAFRFWAVAFFLNAGSAACVFAHLTWHSNVLSVLAATLALQCRLLLWAGLRKLLGSRAPWRTGLALSLLFCALYAGMLAFHVPILWRAALLALFFLPYRIGTLYEVWRPRRGKLGPARSIATIGGVIACFNSTLPFLLALANRSHLSLLLGSPQTMSALYAFVFAGDLLLASGLLVLAFKLLSVERNMLATLDRSASAQLAASRTLRALQRRRDRLAHVYGQHDGITHPQPLSWNV</sequence>
<organism evidence="2 3">
    <name type="scientific">Paraburkholderia sejongensis</name>
    <dbReference type="NCBI Taxonomy" id="2886946"/>
    <lineage>
        <taxon>Bacteria</taxon>
        <taxon>Pseudomonadati</taxon>
        <taxon>Pseudomonadota</taxon>
        <taxon>Betaproteobacteria</taxon>
        <taxon>Burkholderiales</taxon>
        <taxon>Burkholderiaceae</taxon>
        <taxon>Paraburkholderia</taxon>
    </lineage>
</organism>
<gene>
    <name evidence="2" type="ORF">LJ656_19050</name>
</gene>
<proteinExistence type="predicted"/>
<reference evidence="2 3" key="1">
    <citation type="submission" date="2021-11" db="EMBL/GenBank/DDBJ databases">
        <authorList>
            <person name="Oh E.-T."/>
            <person name="Kim S.-B."/>
        </authorList>
    </citation>
    <scope>NUCLEOTIDE SEQUENCE [LARGE SCALE GENOMIC DNA]</scope>
    <source>
        <strain evidence="2 3">MMS20-SJTR3</strain>
    </source>
</reference>
<keyword evidence="1" id="KW-0472">Membrane</keyword>
<evidence type="ECO:0008006" key="4">
    <source>
        <dbReference type="Google" id="ProtNLM"/>
    </source>
</evidence>
<name>A0ABS8JXS9_9BURK</name>
<evidence type="ECO:0000256" key="1">
    <source>
        <dbReference type="SAM" id="Phobius"/>
    </source>
</evidence>
<feature type="transmembrane region" description="Helical" evidence="1">
    <location>
        <begin position="152"/>
        <end position="171"/>
    </location>
</feature>
<accession>A0ABS8JXS9</accession>
<dbReference type="EMBL" id="JAJITD010000009">
    <property type="protein sequence ID" value="MCC8394694.1"/>
    <property type="molecule type" value="Genomic_DNA"/>
</dbReference>
<comment type="caution">
    <text evidence="2">The sequence shown here is derived from an EMBL/GenBank/DDBJ whole genome shotgun (WGS) entry which is preliminary data.</text>
</comment>
<evidence type="ECO:0000313" key="3">
    <source>
        <dbReference type="Proteomes" id="UP001431019"/>
    </source>
</evidence>
<feature type="transmembrane region" description="Helical" evidence="1">
    <location>
        <begin position="38"/>
        <end position="57"/>
    </location>
</feature>
<dbReference type="RefSeq" id="WP_230510931.1">
    <property type="nucleotide sequence ID" value="NZ_JAJITD010000009.1"/>
</dbReference>
<feature type="transmembrane region" description="Helical" evidence="1">
    <location>
        <begin position="95"/>
        <end position="115"/>
    </location>
</feature>
<protein>
    <recommendedName>
        <fullName evidence="4">GGDEF domain-containing protein, diguanylate cyclase (C-di-GMP synthetase) or its enzymatically inactive variants</fullName>
    </recommendedName>
</protein>
<evidence type="ECO:0000313" key="2">
    <source>
        <dbReference type="EMBL" id="MCC8394694.1"/>
    </source>
</evidence>
<feature type="transmembrane region" description="Helical" evidence="1">
    <location>
        <begin position="191"/>
        <end position="212"/>
    </location>
</feature>